<accession>A0A9P6UCA3</accession>
<dbReference type="InterPro" id="IPR013780">
    <property type="entry name" value="Glyco_hydro_b"/>
</dbReference>
<feature type="compositionally biased region" description="Basic and acidic residues" evidence="4">
    <location>
        <begin position="974"/>
        <end position="986"/>
    </location>
</feature>
<feature type="region of interest" description="Disordered" evidence="4">
    <location>
        <begin position="966"/>
        <end position="1021"/>
    </location>
</feature>
<evidence type="ECO:0000259" key="6">
    <source>
        <dbReference type="Pfam" id="PF06978"/>
    </source>
</evidence>
<dbReference type="Gene3D" id="3.30.1360.120">
    <property type="entry name" value="Probable tRNA modification gtpase trme, domain 1"/>
    <property type="match status" value="1"/>
</dbReference>
<feature type="compositionally biased region" description="Basic and acidic residues" evidence="4">
    <location>
        <begin position="59"/>
        <end position="69"/>
    </location>
</feature>
<evidence type="ECO:0000256" key="2">
    <source>
        <dbReference type="ARBA" id="ARBA00022801"/>
    </source>
</evidence>
<comment type="similarity">
    <text evidence="1">Belongs to the glycosyl hydrolase 5 (cellulase A) family.</text>
</comment>
<dbReference type="OrthoDB" id="9971853at2759"/>
<organism evidence="10 11">
    <name type="scientific">Actinomortierella ambigua</name>
    <dbReference type="NCBI Taxonomy" id="1343610"/>
    <lineage>
        <taxon>Eukaryota</taxon>
        <taxon>Fungi</taxon>
        <taxon>Fungi incertae sedis</taxon>
        <taxon>Mucoromycota</taxon>
        <taxon>Mortierellomycotina</taxon>
        <taxon>Mortierellomycetes</taxon>
        <taxon>Mortierellales</taxon>
        <taxon>Mortierellaceae</taxon>
        <taxon>Actinomortierella</taxon>
    </lineage>
</organism>
<sequence>MSHQLQPSASAVTLASSNQHPPSAIPQRLAESHGAPSTLSHSTSRTTLGTQATARVVHHHDSSEPKNQEESMFTSAGHHPSSTDPLLVLGPWFKDKTGRVVTLRGVNLSGGSKMPENAPSHRSDNFLEDDGRSFSFIGRPFPLEDADEHLSRLKHWGFNFLRFIVTWESIEHAGPGIYDYEFFEYLVQVLRKCKEYGFKCFIDPHQDVWSRFTGGSGAPLWTLYLAGLDPEGFPATNAALVHNQYPDPEAFPKMVWATNYNKLAAATMFTLFFAGSTFAPDCVVDQMNIQDYLQSHYIKSYMALAEYIHRQHGIEDDVVVGYDTLNEPSAGWIGVEDITKIPHHQELKNDATPTPLQAMMLGQGITQTVELWNVTFFGPKKKGVTTIQPGGRTAWLSPEKRASKDAVFGWRRSPDFPKAGECIWAAHGVWDVVSQNVLNPTYFLYDPESGEPYSFDTRSFLPFCRRFAQAMRSVHRAAIIFLEPPVNEIPPSLPPPHDDEDVAQFDLTSRVVYAPHWYDGLTLIGKKWNFFNIDYLGVKRGRYPNYAAAVKIGDKAIRECFRHQLACIKEEGQQSIGMHPTLIGEIGIPFDMNGGRAYKPGGNFKDQVRAMDANMYALESNHLNFTLWNYCADNSHKWGDRWNGEDLSLWSSDDVPTSVLSRQRAPKRQAEKITAEPHRIPDMAPGWKINNETGIGHVETSNTPSSGLSRRSSPGITVIGSNELQASAGDARVVTIDSTKSTSSTTSSSKPLMQKRGSDDGSSTSSRGSSALGSVLDDSDIGGRAVIAFCRPYAQKVAGLPLELSFSITNPVFHFTFRTFSGSDKVPVSATLSNSTLPLKSPGRSDPTEIYLPRIHFPNVSEYCREQGGGGGGAHNARSSSPEGSMASSSSKRGLKEPVCPIQVSSGVWEWNERTQMLYWWVDCETDDGGEQRDALHEITVYGRKWTGKTLVSNAASNNTLSTVCIPRLPSMSDNKKRPGEPGSGKDRKRAKMQNARSIETQSASSSPRQLYSGPAGSARAPRTVDVVNFAEARAFEINALHSALTRSQDSASQRAFQSLPRNLRRRAASHNIKRLPIRLRERAKREVEAEPVKKGKKPDNRYKKRRHGTLKEEYLRRQGTKRWLETHIWQAKRMKMIDIWGYKLADHSNENGIKAAYRSSHHQCILQDMSYFGCLEIKGPRKDIAHVFERMMDPTLPTVVSARYVTGKRQYMANLYELDSFPQKMIAPMTLLWRQASPLAMSTEAAGEEEAGQLWVWIHPSSFDLALKHLQNTISKLDLGSKVSIADLENSLVMFDFTGPRSTALLQAVLRLSSLPDGSPYTEGHRVWEKISTLRSSTSLPPGIALGLLVDDPRLTFPQKAQTRKREMDPSVTREVAQMMAHWPEQVAWSELWDSSVRSSVLEHMAGEGSLNARRQANLVPGTKLPTLDTDTRLPVLLIQREGKPLLGPASGSGGTASTAGASREYDCGWTLVLPKGWGMAFWKSFIFAGAKVGGMRERRSFHFETRQSCFPYDYPSTDAYEAYAIQWGAEAQAAYDRTPAAKRVNFSKLGVEDPFVADWTKCLAINARQVGGATEEKVASISDKDMWVLQTTALLDALRGLARQPRKDVPMTTPLTLESLNAAVVGEALPMVLQKRGLLEGQQCRMVPRIEQAVVRVAIDFLNRGTSNMNGMIYAMPEDKYEAWCAKVRLRGKRDVEGQARRLTASMKKKMKIKSWVDDEMESEDEGDEDEDDLDELDRARPPAETLLGYITTGQYCYSEGKSFAIGCCSAVGLARIMRAEQMRDAARKQDQQQQRPAGSASDIKATNGVPRMMVLIRGTTSHLSRPAKLTILT</sequence>
<feature type="compositionally biased region" description="Polar residues" evidence="4">
    <location>
        <begin position="995"/>
        <end position="1010"/>
    </location>
</feature>
<evidence type="ECO:0000259" key="8">
    <source>
        <dbReference type="Pfam" id="PF18564"/>
    </source>
</evidence>
<feature type="region of interest" description="Disordered" evidence="4">
    <location>
        <begin position="737"/>
        <end position="775"/>
    </location>
</feature>
<feature type="compositionally biased region" description="Low complexity" evidence="4">
    <location>
        <begin position="37"/>
        <end position="50"/>
    </location>
</feature>
<feature type="compositionally biased region" description="Low complexity" evidence="4">
    <location>
        <begin position="760"/>
        <end position="774"/>
    </location>
</feature>
<dbReference type="Pfam" id="PF08170">
    <property type="entry name" value="POPLD"/>
    <property type="match status" value="1"/>
</dbReference>
<proteinExistence type="inferred from homology"/>
<dbReference type="PANTHER" id="PTHR31308">
    <property type="match status" value="1"/>
</dbReference>
<feature type="domain" description="Glycoside hydrolase family 5" evidence="5">
    <location>
        <begin position="145"/>
        <end position="209"/>
    </location>
</feature>
<keyword evidence="11" id="KW-1185">Reference proteome</keyword>
<dbReference type="Pfam" id="PF18564">
    <property type="entry name" value="Glyco_hydro_5_C"/>
    <property type="match status" value="1"/>
</dbReference>
<dbReference type="InterPro" id="IPR052066">
    <property type="entry name" value="Glycosphingolipid_Hydrolases"/>
</dbReference>
<dbReference type="InterPro" id="IPR012590">
    <property type="entry name" value="POPLD_dom"/>
</dbReference>
<feature type="compositionally biased region" description="Polar residues" evidence="4">
    <location>
        <begin position="70"/>
        <end position="82"/>
    </location>
</feature>
<keyword evidence="2" id="KW-0378">Hydrolase</keyword>
<feature type="domain" description="Pop1 N-terminal" evidence="6">
    <location>
        <begin position="1111"/>
        <end position="1180"/>
    </location>
</feature>
<feature type="region of interest" description="Disordered" evidence="4">
    <location>
        <begin position="866"/>
        <end position="895"/>
    </location>
</feature>
<feature type="domain" description="Pop1 N-terminal" evidence="6">
    <location>
        <begin position="1030"/>
        <end position="1104"/>
    </location>
</feature>
<evidence type="ECO:0000256" key="4">
    <source>
        <dbReference type="SAM" id="MobiDB-lite"/>
    </source>
</evidence>
<dbReference type="InterPro" id="IPR017853">
    <property type="entry name" value="GH"/>
</dbReference>
<feature type="compositionally biased region" description="Low complexity" evidence="4">
    <location>
        <begin position="704"/>
        <end position="715"/>
    </location>
</feature>
<evidence type="ECO:0000259" key="9">
    <source>
        <dbReference type="Pfam" id="PF22770"/>
    </source>
</evidence>
<evidence type="ECO:0000259" key="7">
    <source>
        <dbReference type="Pfam" id="PF08170"/>
    </source>
</evidence>
<dbReference type="InterPro" id="IPR018087">
    <property type="entry name" value="Glyco_hydro_5_CS"/>
</dbReference>
<dbReference type="InterPro" id="IPR001547">
    <property type="entry name" value="Glyco_hydro_5"/>
</dbReference>
<gene>
    <name evidence="10" type="ORF">DFQ27_005243</name>
</gene>
<dbReference type="Pfam" id="PF22770">
    <property type="entry name" value="POP1_C"/>
    <property type="match status" value="1"/>
</dbReference>
<dbReference type="InterPro" id="IPR041036">
    <property type="entry name" value="GH5_C"/>
</dbReference>
<dbReference type="InterPro" id="IPR027266">
    <property type="entry name" value="TrmE/GcvT-like"/>
</dbReference>
<protein>
    <submittedName>
        <fullName evidence="10">Uncharacterized protein</fullName>
    </submittedName>
</protein>
<evidence type="ECO:0000313" key="11">
    <source>
        <dbReference type="Proteomes" id="UP000807716"/>
    </source>
</evidence>
<evidence type="ECO:0000313" key="10">
    <source>
        <dbReference type="EMBL" id="KAG0268948.1"/>
    </source>
</evidence>
<dbReference type="GO" id="GO:1904462">
    <property type="term" value="P:ergosteryl 3-beta-D-glucoside catabolic process"/>
    <property type="evidence" value="ECO:0007669"/>
    <property type="project" value="TreeGrafter"/>
</dbReference>
<comment type="caution">
    <text evidence="10">The sequence shown here is derived from an EMBL/GenBank/DDBJ whole genome shotgun (WGS) entry which is preliminary data.</text>
</comment>
<dbReference type="GO" id="GO:0000272">
    <property type="term" value="P:polysaccharide catabolic process"/>
    <property type="evidence" value="ECO:0007669"/>
    <property type="project" value="InterPro"/>
</dbReference>
<dbReference type="PANTHER" id="PTHR31308:SF5">
    <property type="entry name" value="ERGOSTERYL-BETA-GLUCOSIDASE"/>
    <property type="match status" value="1"/>
</dbReference>
<evidence type="ECO:0000256" key="3">
    <source>
        <dbReference type="ARBA" id="ARBA00023295"/>
    </source>
</evidence>
<feature type="domain" description="POPLD" evidence="7">
    <location>
        <begin position="1470"/>
        <end position="1561"/>
    </location>
</feature>
<dbReference type="Pfam" id="PF06978">
    <property type="entry name" value="POP1_N"/>
    <property type="match status" value="2"/>
</dbReference>
<dbReference type="Gene3D" id="2.60.40.1180">
    <property type="entry name" value="Golgi alpha-mannosidase II"/>
    <property type="match status" value="1"/>
</dbReference>
<feature type="compositionally biased region" description="Polar residues" evidence="4">
    <location>
        <begin position="1"/>
        <end position="21"/>
    </location>
</feature>
<evidence type="ECO:0000259" key="5">
    <source>
        <dbReference type="Pfam" id="PF00150"/>
    </source>
</evidence>
<dbReference type="InterPro" id="IPR009723">
    <property type="entry name" value="Pop1_N"/>
</dbReference>
<dbReference type="EMBL" id="JAAAJB010000037">
    <property type="protein sequence ID" value="KAG0268948.1"/>
    <property type="molecule type" value="Genomic_DNA"/>
</dbReference>
<feature type="region of interest" description="Disordered" evidence="4">
    <location>
        <begin position="1717"/>
        <end position="1741"/>
    </location>
</feature>
<evidence type="ECO:0000256" key="1">
    <source>
        <dbReference type="ARBA" id="ARBA00005641"/>
    </source>
</evidence>
<dbReference type="PROSITE" id="PS00659">
    <property type="entry name" value="GLYCOSYL_HYDROL_F5"/>
    <property type="match status" value="1"/>
</dbReference>
<dbReference type="InterPro" id="IPR055079">
    <property type="entry name" value="POP1_C"/>
</dbReference>
<dbReference type="Proteomes" id="UP000807716">
    <property type="component" value="Unassembled WGS sequence"/>
</dbReference>
<feature type="region of interest" description="Disordered" evidence="4">
    <location>
        <begin position="1"/>
        <end position="82"/>
    </location>
</feature>
<dbReference type="SUPFAM" id="SSF103025">
    <property type="entry name" value="Folate-binding domain"/>
    <property type="match status" value="1"/>
</dbReference>
<feature type="region of interest" description="Disordered" evidence="4">
    <location>
        <begin position="680"/>
        <end position="716"/>
    </location>
</feature>
<dbReference type="Pfam" id="PF00150">
    <property type="entry name" value="Cellulase"/>
    <property type="match status" value="1"/>
</dbReference>
<keyword evidence="3" id="KW-0326">Glycosidase</keyword>
<dbReference type="SUPFAM" id="SSF51445">
    <property type="entry name" value="(Trans)glycosidases"/>
    <property type="match status" value="1"/>
</dbReference>
<feature type="domain" description="POP1 C-terminal" evidence="9">
    <location>
        <begin position="1655"/>
        <end position="1835"/>
    </location>
</feature>
<feature type="region of interest" description="Disordered" evidence="4">
    <location>
        <begin position="1787"/>
        <end position="1807"/>
    </location>
</feature>
<dbReference type="GO" id="GO:0050295">
    <property type="term" value="F:steryl-beta-glucosidase activity"/>
    <property type="evidence" value="ECO:0007669"/>
    <property type="project" value="TreeGrafter"/>
</dbReference>
<feature type="compositionally biased region" description="Low complexity" evidence="4">
    <location>
        <begin position="738"/>
        <end position="750"/>
    </location>
</feature>
<reference evidence="10" key="1">
    <citation type="journal article" date="2020" name="Fungal Divers.">
        <title>Resolving the Mortierellaceae phylogeny through synthesis of multi-gene phylogenetics and phylogenomics.</title>
        <authorList>
            <person name="Vandepol N."/>
            <person name="Liber J."/>
            <person name="Desiro A."/>
            <person name="Na H."/>
            <person name="Kennedy M."/>
            <person name="Barry K."/>
            <person name="Grigoriev I.V."/>
            <person name="Miller A.N."/>
            <person name="O'Donnell K."/>
            <person name="Stajich J.E."/>
            <person name="Bonito G."/>
        </authorList>
    </citation>
    <scope>NUCLEOTIDE SEQUENCE</scope>
    <source>
        <strain evidence="10">BC1065</strain>
    </source>
</reference>
<dbReference type="Gene3D" id="3.20.20.80">
    <property type="entry name" value="Glycosidases"/>
    <property type="match status" value="2"/>
</dbReference>
<feature type="compositionally biased region" description="Acidic residues" evidence="4">
    <location>
        <begin position="1720"/>
        <end position="1738"/>
    </location>
</feature>
<feature type="compositionally biased region" description="Low complexity" evidence="4">
    <location>
        <begin position="879"/>
        <end position="891"/>
    </location>
</feature>
<name>A0A9P6UCA3_9FUNG</name>
<feature type="domain" description="Glycoside hydrolase family 5 C-terminal" evidence="8">
    <location>
        <begin position="791"/>
        <end position="860"/>
    </location>
</feature>